<dbReference type="PROSITE" id="PS50263">
    <property type="entry name" value="CN_HYDROLASE"/>
    <property type="match status" value="1"/>
</dbReference>
<dbReference type="InterPro" id="IPR011990">
    <property type="entry name" value="TPR-like_helical_dom_sf"/>
</dbReference>
<dbReference type="SUPFAM" id="SSF56317">
    <property type="entry name" value="Carbon-nitrogen hydrolase"/>
    <property type="match status" value="1"/>
</dbReference>
<sequence>MIRVALVQFNYLPAYFSPESDHLSIEGFTSHLNVDLSRCLNAASLRELRQHSRETSEGFLRQKLEHIVRAAHAARANLVVFPEYSIPISVLPICQSLSKELSCTIVAGSHRVPVEREKEYASLGFAESPVPGTAVAPVFRPNGKPIFFYKKTPSKWEPDLEFVSTNSQPEPFVEGETECVSLLLCIDALHASNLGEEFRGAKKPRLLICPSLSPSTTPFEVAGAFLATNDCLLAYANDSVGGQTSVYASQGIIEKWVQPLFPCRAIPEGDEAILRADLDLTQIVPSRGSVYAIPKSIAPWAIPIVHSEQGAAKLHESLVKLCDRYLGERKLSKVAESINNFLAVHGAGLEQAVYERLRSVRDIAQGAGDLNREKVLDSLRICFVPPDVPSLQQFEADTLASLQRRLRDAILEAGSDATEIGRAISAIKLRCTKLPAAAGCQDQESLEAPSRLDRGVEWSIARFQNRGGDLDRFRQLVLNDEIGIIFIAGPSGIGKTDFVRAALSKLFPGHGELPISVYSGMSASQLLAEVAVSLGRPYDVDALDAMAEDALAIPVKEVAHVFQNRKDQFLVLDDLALVFRKNASRKDAEILKAFLSAFGTRCAKRAAKVIICWSGFLPEFVRSTPYSATINLKVLEDEYVRRIVERQIQLVKDQFHADAELTVDHKVVSLLSGHPLSAVTLVECAREKRDPAFLTSPVKARESIAKGLLPDFASNPEEKRQLAMLSCIRRPISLSVLRDLDAEGERLADFAAAFAERAAVLLPERDGVKLHEAIREEFLVELEKDPTEKRRVHAYLARLYKSMLPNKYVKGRGALIARAEYVHHLVAGGALEKTTQEARRLITQIKRSAREVYAEERNYVVALDALNVAASISTKDEEIQEALGRCNARLQRWDDSDAAFLSAIDIGRAKKKPVAWILKNWGHIRARFSYYDRAEELFAEAEQEAGGDKDASILGARAYMNWKRGELADAEKGFCAALDRDPWHEYSIVYFGKLLRYLGKTQEAADLDRKYQQLKESNMRRPDALRDDFFDNE</sequence>
<dbReference type="AlphaFoldDB" id="A0A974SMT4"/>
<dbReference type="EMBL" id="CP064781">
    <property type="protein sequence ID" value="QRJ62544.1"/>
    <property type="molecule type" value="Genomic_DNA"/>
</dbReference>
<feature type="domain" description="CN hydrolase" evidence="1">
    <location>
        <begin position="38"/>
        <end position="280"/>
    </location>
</feature>
<dbReference type="InterPro" id="IPR027417">
    <property type="entry name" value="P-loop_NTPase"/>
</dbReference>
<accession>A0A974SMT4</accession>
<dbReference type="SUPFAM" id="SSF52540">
    <property type="entry name" value="P-loop containing nucleoside triphosphate hydrolases"/>
    <property type="match status" value="1"/>
</dbReference>
<dbReference type="KEGG" id="ares:IWH25_12240"/>
<reference evidence="2" key="1">
    <citation type="submission" date="2020-11" db="EMBL/GenBank/DDBJ databases">
        <title>Azospira restricta DSM 18626 genome sequence.</title>
        <authorList>
            <person name="Moe W.M."/>
        </authorList>
    </citation>
    <scope>NUCLEOTIDE SEQUENCE</scope>
    <source>
        <strain evidence="2">DSM 18626</strain>
    </source>
</reference>
<dbReference type="Proteomes" id="UP000663444">
    <property type="component" value="Chromosome"/>
</dbReference>
<dbReference type="SUPFAM" id="SSF48452">
    <property type="entry name" value="TPR-like"/>
    <property type="match status" value="1"/>
</dbReference>
<evidence type="ECO:0000313" key="2">
    <source>
        <dbReference type="EMBL" id="QRJ62544.1"/>
    </source>
</evidence>
<dbReference type="RefSeq" id="WP_203386076.1">
    <property type="nucleotide sequence ID" value="NZ_CP064781.1"/>
</dbReference>
<keyword evidence="3" id="KW-1185">Reference proteome</keyword>
<proteinExistence type="predicted"/>
<dbReference type="Gene3D" id="3.40.50.300">
    <property type="entry name" value="P-loop containing nucleotide triphosphate hydrolases"/>
    <property type="match status" value="1"/>
</dbReference>
<gene>
    <name evidence="2" type="ORF">IWH25_12240</name>
</gene>
<dbReference type="Gene3D" id="3.60.110.10">
    <property type="entry name" value="Carbon-nitrogen hydrolase"/>
    <property type="match status" value="1"/>
</dbReference>
<evidence type="ECO:0000259" key="1">
    <source>
        <dbReference type="PROSITE" id="PS50263"/>
    </source>
</evidence>
<protein>
    <recommendedName>
        <fullName evidence="1">CN hydrolase domain-containing protein</fullName>
    </recommendedName>
</protein>
<name>A0A974SMT4_9RHOO</name>
<dbReference type="Gene3D" id="1.25.40.10">
    <property type="entry name" value="Tetratricopeptide repeat domain"/>
    <property type="match status" value="1"/>
</dbReference>
<dbReference type="InterPro" id="IPR003010">
    <property type="entry name" value="C-N_Hydrolase"/>
</dbReference>
<dbReference type="InterPro" id="IPR036526">
    <property type="entry name" value="C-N_Hydrolase_sf"/>
</dbReference>
<evidence type="ECO:0000313" key="3">
    <source>
        <dbReference type="Proteomes" id="UP000663444"/>
    </source>
</evidence>
<organism evidence="2 3">
    <name type="scientific">Azospira restricta</name>
    <dbReference type="NCBI Taxonomy" id="404405"/>
    <lineage>
        <taxon>Bacteria</taxon>
        <taxon>Pseudomonadati</taxon>
        <taxon>Pseudomonadota</taxon>
        <taxon>Betaproteobacteria</taxon>
        <taxon>Rhodocyclales</taxon>
        <taxon>Rhodocyclaceae</taxon>
        <taxon>Azospira</taxon>
    </lineage>
</organism>